<keyword evidence="1" id="KW-1133">Transmembrane helix</keyword>
<dbReference type="Pfam" id="PF01757">
    <property type="entry name" value="Acyl_transf_3"/>
    <property type="match status" value="1"/>
</dbReference>
<dbReference type="InterPro" id="IPR002656">
    <property type="entry name" value="Acyl_transf_3_dom"/>
</dbReference>
<evidence type="ECO:0000313" key="4">
    <source>
        <dbReference type="Proteomes" id="UP000824998"/>
    </source>
</evidence>
<dbReference type="GO" id="GO:0016747">
    <property type="term" value="F:acyltransferase activity, transferring groups other than amino-acyl groups"/>
    <property type="evidence" value="ECO:0007669"/>
    <property type="project" value="InterPro"/>
</dbReference>
<name>A0A9P8C927_9HELO</name>
<feature type="transmembrane region" description="Helical" evidence="1">
    <location>
        <begin position="348"/>
        <end position="369"/>
    </location>
</feature>
<dbReference type="OrthoDB" id="5819582at2759"/>
<dbReference type="PANTHER" id="PTHR23028:SF125">
    <property type="entry name" value="ACYLTRANSFERASE"/>
    <property type="match status" value="1"/>
</dbReference>
<proteinExistence type="predicted"/>
<evidence type="ECO:0000256" key="1">
    <source>
        <dbReference type="SAM" id="Phobius"/>
    </source>
</evidence>
<dbReference type="InterPro" id="IPR050879">
    <property type="entry name" value="Acyltransferase_3"/>
</dbReference>
<feature type="domain" description="Acyltransferase 3" evidence="2">
    <location>
        <begin position="52"/>
        <end position="407"/>
    </location>
</feature>
<feature type="transmembrane region" description="Helical" evidence="1">
    <location>
        <begin position="93"/>
        <end position="118"/>
    </location>
</feature>
<sequence>MFPPENKSILQLDPEEHDVEEFHTRAGRWLLKIATPAILKKTPRKPLGPTSYLDGLRGFAAFLVYWQHHQVWARVSIYANNIFENSWGYEGRYYFVCLPGIRTFFTGGHLAVAVFFVISGHVLSTKPLMYIQTQNYAKLEENLASALFRRWIRLHIPAIATSFLYFTCWHIFGISTAYPDHRATWLEEFDEWYKQYFRTFSFAFPPTDATELWFTYNFHLWSIPVEFRGSVIIYTAQLAFSRFTHAKRLICELVLIFYFLYLTDGWFCAMFMSGMLICDLDLLAKSNNLPPILNRFIPYKQQIIYTLFAIASYFAGVPSSNGFSLDVIQNSPGWYYLSFIRSRSLDDYKWFFLFWAATFIVACIPHMPLLKAFFETRFNQYLGRISFALYLVHGPILWTLSDKLYAAVGWSRDWNNEGIKEWENLWPLSKEGPLGFELSFWVPHLVILPVTLWLAEVGTALFDKPSVTFSHWLYRSALPAKR</sequence>
<evidence type="ECO:0000313" key="3">
    <source>
        <dbReference type="EMBL" id="KAG9236701.1"/>
    </source>
</evidence>
<feature type="transmembrane region" description="Helical" evidence="1">
    <location>
        <begin position="154"/>
        <end position="172"/>
    </location>
</feature>
<dbReference type="PANTHER" id="PTHR23028">
    <property type="entry name" value="ACETYLTRANSFERASE"/>
    <property type="match status" value="1"/>
</dbReference>
<keyword evidence="4" id="KW-1185">Reference proteome</keyword>
<reference evidence="3" key="1">
    <citation type="journal article" date="2021" name="IMA Fungus">
        <title>Genomic characterization of three marine fungi, including Emericellopsis atlantica sp. nov. with signatures of a generalist lifestyle and marine biomass degradation.</title>
        <authorList>
            <person name="Hagestad O.C."/>
            <person name="Hou L."/>
            <person name="Andersen J.H."/>
            <person name="Hansen E.H."/>
            <person name="Altermark B."/>
            <person name="Li C."/>
            <person name="Kuhnert E."/>
            <person name="Cox R.J."/>
            <person name="Crous P.W."/>
            <person name="Spatafora J.W."/>
            <person name="Lail K."/>
            <person name="Amirebrahimi M."/>
            <person name="Lipzen A."/>
            <person name="Pangilinan J."/>
            <person name="Andreopoulos W."/>
            <person name="Hayes R.D."/>
            <person name="Ng V."/>
            <person name="Grigoriev I.V."/>
            <person name="Jackson S.A."/>
            <person name="Sutton T.D.S."/>
            <person name="Dobson A.D.W."/>
            <person name="Rama T."/>
        </authorList>
    </citation>
    <scope>NUCLEOTIDE SEQUENCE</scope>
    <source>
        <strain evidence="3">TRa018bII</strain>
    </source>
</reference>
<dbReference type="Proteomes" id="UP000824998">
    <property type="component" value="Unassembled WGS sequence"/>
</dbReference>
<organism evidence="3 4">
    <name type="scientific">Amylocarpus encephaloides</name>
    <dbReference type="NCBI Taxonomy" id="45428"/>
    <lineage>
        <taxon>Eukaryota</taxon>
        <taxon>Fungi</taxon>
        <taxon>Dikarya</taxon>
        <taxon>Ascomycota</taxon>
        <taxon>Pezizomycotina</taxon>
        <taxon>Leotiomycetes</taxon>
        <taxon>Helotiales</taxon>
        <taxon>Helotiales incertae sedis</taxon>
        <taxon>Amylocarpus</taxon>
    </lineage>
</organism>
<dbReference type="EMBL" id="MU251401">
    <property type="protein sequence ID" value="KAG9236701.1"/>
    <property type="molecule type" value="Genomic_DNA"/>
</dbReference>
<evidence type="ECO:0000259" key="2">
    <source>
        <dbReference type="Pfam" id="PF01757"/>
    </source>
</evidence>
<feature type="transmembrane region" description="Helical" evidence="1">
    <location>
        <begin position="440"/>
        <end position="462"/>
    </location>
</feature>
<keyword evidence="1" id="KW-0472">Membrane</keyword>
<feature type="transmembrane region" description="Helical" evidence="1">
    <location>
        <begin position="381"/>
        <end position="400"/>
    </location>
</feature>
<accession>A0A9P8C927</accession>
<feature type="transmembrane region" description="Helical" evidence="1">
    <location>
        <begin position="255"/>
        <end position="282"/>
    </location>
</feature>
<comment type="caution">
    <text evidence="3">The sequence shown here is derived from an EMBL/GenBank/DDBJ whole genome shotgun (WGS) entry which is preliminary data.</text>
</comment>
<protein>
    <submittedName>
        <fullName evidence="3">Acyltransferase 3</fullName>
    </submittedName>
</protein>
<keyword evidence="3" id="KW-0808">Transferase</keyword>
<keyword evidence="3" id="KW-0012">Acyltransferase</keyword>
<keyword evidence="1" id="KW-0812">Transmembrane</keyword>
<gene>
    <name evidence="3" type="ORF">BJ875DRAFT_455690</name>
</gene>
<dbReference type="AlphaFoldDB" id="A0A9P8C927"/>